<evidence type="ECO:0000313" key="2">
    <source>
        <dbReference type="Proteomes" id="UP000306147"/>
    </source>
</evidence>
<dbReference type="RefSeq" id="WP_135965575.1">
    <property type="nucleotide sequence ID" value="NZ_SRXT01000009.1"/>
</dbReference>
<proteinExistence type="predicted"/>
<comment type="caution">
    <text evidence="1">The sequence shown here is derived from an EMBL/GenBank/DDBJ whole genome shotgun (WGS) entry which is preliminary data.</text>
</comment>
<protein>
    <recommendedName>
        <fullName evidence="3">DUF423 domain-containing protein</fullName>
    </recommendedName>
</protein>
<keyword evidence="2" id="KW-1185">Reference proteome</keyword>
<dbReference type="AlphaFoldDB" id="A0A4V3QY63"/>
<sequence length="95" mass="10396">MTLRLIWRRSVWMRLAAFSVLGAAMVLLTAPTGALALRQAAQIQFMHAMGTFACATFMNIGAHRARHAPLFFLAGSAYIAGRSISRSSADQLRFP</sequence>
<accession>A0A4V3QY63</accession>
<gene>
    <name evidence="1" type="ORF">E5A73_19745</name>
</gene>
<evidence type="ECO:0000313" key="1">
    <source>
        <dbReference type="EMBL" id="TGX49082.1"/>
    </source>
</evidence>
<dbReference type="EMBL" id="SRXT01000009">
    <property type="protein sequence ID" value="TGX49082.1"/>
    <property type="molecule type" value="Genomic_DNA"/>
</dbReference>
<dbReference type="OrthoDB" id="7597315at2"/>
<dbReference type="Proteomes" id="UP000306147">
    <property type="component" value="Unassembled WGS sequence"/>
</dbReference>
<organism evidence="1 2">
    <name type="scientific">Sphingomonas gei</name>
    <dbReference type="NCBI Taxonomy" id="1395960"/>
    <lineage>
        <taxon>Bacteria</taxon>
        <taxon>Pseudomonadati</taxon>
        <taxon>Pseudomonadota</taxon>
        <taxon>Alphaproteobacteria</taxon>
        <taxon>Sphingomonadales</taxon>
        <taxon>Sphingomonadaceae</taxon>
        <taxon>Sphingomonas</taxon>
    </lineage>
</organism>
<evidence type="ECO:0008006" key="3">
    <source>
        <dbReference type="Google" id="ProtNLM"/>
    </source>
</evidence>
<reference evidence="1 2" key="1">
    <citation type="submission" date="2019-04" db="EMBL/GenBank/DDBJ databases">
        <title>Sphingomonas psychrotolerans sp. nov., isolated from soil in the Tianshan Mountains, Xinjiang, China.</title>
        <authorList>
            <person name="Luo Y."/>
            <person name="Sheng H."/>
        </authorList>
    </citation>
    <scope>NUCLEOTIDE SEQUENCE [LARGE SCALE GENOMIC DNA]</scope>
    <source>
        <strain evidence="1 2">ZFGT-11</strain>
    </source>
</reference>
<name>A0A4V3QY63_9SPHN</name>